<proteinExistence type="predicted"/>
<evidence type="ECO:0000313" key="1">
    <source>
        <dbReference type="EMBL" id="CAG8570633.1"/>
    </source>
</evidence>
<evidence type="ECO:0000313" key="2">
    <source>
        <dbReference type="Proteomes" id="UP000789508"/>
    </source>
</evidence>
<organism evidence="1 2">
    <name type="scientific">Ambispora leptoticha</name>
    <dbReference type="NCBI Taxonomy" id="144679"/>
    <lineage>
        <taxon>Eukaryota</taxon>
        <taxon>Fungi</taxon>
        <taxon>Fungi incertae sedis</taxon>
        <taxon>Mucoromycota</taxon>
        <taxon>Glomeromycotina</taxon>
        <taxon>Glomeromycetes</taxon>
        <taxon>Archaeosporales</taxon>
        <taxon>Ambisporaceae</taxon>
        <taxon>Ambispora</taxon>
    </lineage>
</organism>
<sequence length="85" mass="9716">MLNNIGCELEKVYLLGIRGSSNHREKLKITCQIHKISLLKPILDIATRWNSTFDMCERAIVLQIALDSMALAEVDLQQYILNDND</sequence>
<keyword evidence="2" id="KW-1185">Reference proteome</keyword>
<dbReference type="OrthoDB" id="1737128at2759"/>
<dbReference type="Proteomes" id="UP000789508">
    <property type="component" value="Unassembled WGS sequence"/>
</dbReference>
<dbReference type="AlphaFoldDB" id="A0A9N9BMA4"/>
<accession>A0A9N9BMA4</accession>
<dbReference type="EMBL" id="CAJVPS010002526">
    <property type="protein sequence ID" value="CAG8570633.1"/>
    <property type="molecule type" value="Genomic_DNA"/>
</dbReference>
<protein>
    <submittedName>
        <fullName evidence="1">12996_t:CDS:1</fullName>
    </submittedName>
</protein>
<reference evidence="1" key="1">
    <citation type="submission" date="2021-06" db="EMBL/GenBank/DDBJ databases">
        <authorList>
            <person name="Kallberg Y."/>
            <person name="Tangrot J."/>
            <person name="Rosling A."/>
        </authorList>
    </citation>
    <scope>NUCLEOTIDE SEQUENCE</scope>
    <source>
        <strain evidence="1">FL130A</strain>
    </source>
</reference>
<comment type="caution">
    <text evidence="1">The sequence shown here is derived from an EMBL/GenBank/DDBJ whole genome shotgun (WGS) entry which is preliminary data.</text>
</comment>
<gene>
    <name evidence="1" type="ORF">ALEPTO_LOCUS6794</name>
</gene>
<name>A0A9N9BMA4_9GLOM</name>